<dbReference type="GeneID" id="14696079"/>
<dbReference type="AlphaFoldDB" id="K6VJG3"/>
<dbReference type="NCBIfam" id="TIGR01639">
    <property type="entry name" value="P_fal_TIGR01639"/>
    <property type="match status" value="1"/>
</dbReference>
<feature type="compositionally biased region" description="Basic and acidic residues" evidence="1">
    <location>
        <begin position="515"/>
        <end position="529"/>
    </location>
</feature>
<feature type="compositionally biased region" description="Low complexity" evidence="1">
    <location>
        <begin position="490"/>
        <end position="499"/>
    </location>
</feature>
<dbReference type="EMBL" id="DF157291">
    <property type="protein sequence ID" value="GAB69537.1"/>
    <property type="molecule type" value="Genomic_DNA"/>
</dbReference>
<dbReference type="Gene3D" id="6.10.280.180">
    <property type="entry name" value="Plasmodium RESA, N-terminal helical domain"/>
    <property type="match status" value="1"/>
</dbReference>
<sequence>MVYDSANASVLSKKSVVKKNQKSNRGSANMLECTEENSSKSNLRKFMFSKFAKVFLVGCLYMFLENGNIYEDTIVSERHWGNVNARRLAEANLRREQRGNDEYLGKDFDPYDMSNLPPPDYGTGNANDLIDFYQRGGDSANMWGAGGNRAIGFGEQNWDAYYKNSYGNFPPSPHNSQTAHRGNSLDNRMLRYGDSSLQKGMMGSMPSSLGNIPNESAFGSRASMGGNEADGAVGGRLPGSTNMNEGVFGSKGAVGGSQGEQMTDDKYAVFDSLYEEYLGSAKGGAGLAGVGAAGGSGLGATGGADSTTGVGATGGVGLGAGLGSGLGNGLGGGLGSGLGAGLDGGLGAGLGAGLDDGLGIGLGGGYDGSLDASLGGGLGGGLGGFFGADMGSRSDNIFNKPSDAYRQYEPAAPSDSMWSGLKNQYDSYTEPKMSTSASTTDIYPGEIWAEYKQQLENYSGTRDELDKIKSEKHSSERSSSSQHRKRSSSERTSSSSRSKSSSDNRIVKYSAKKGTTSEEYERRRKESKIQEQASSKHIKEMIDKLGSTVNMRDMFYIFNCLINHERRKYIDMEEGTMLFWEKTAKAYGLPDYYKTRQWVKAFDGMTKELFYNEKKLFDRLYHLLQHGSCSRSGYIQFIKEVKYTCTRMRKEMEDQWKEYLSMKVRGFW</sequence>
<evidence type="ECO:0000256" key="1">
    <source>
        <dbReference type="SAM" id="MobiDB-lite"/>
    </source>
</evidence>
<gene>
    <name evidence="3" type="ORF">PCYB_002860</name>
</gene>
<feature type="region of interest" description="Disordered" evidence="1">
    <location>
        <begin position="14"/>
        <end position="34"/>
    </location>
</feature>
<dbReference type="InterPro" id="IPR006526">
    <property type="entry name" value="Export_prot_PHISTa/b/c"/>
</dbReference>
<dbReference type="RefSeq" id="XP_004227755.1">
    <property type="nucleotide sequence ID" value="XM_004227707.1"/>
</dbReference>
<organism evidence="3 4">
    <name type="scientific">Plasmodium cynomolgi (strain B)</name>
    <dbReference type="NCBI Taxonomy" id="1120755"/>
    <lineage>
        <taxon>Eukaryota</taxon>
        <taxon>Sar</taxon>
        <taxon>Alveolata</taxon>
        <taxon>Apicomplexa</taxon>
        <taxon>Aconoidasida</taxon>
        <taxon>Haemosporida</taxon>
        <taxon>Plasmodiidae</taxon>
        <taxon>Plasmodium</taxon>
        <taxon>Plasmodium (Plasmodium)</taxon>
    </lineage>
</organism>
<feature type="region of interest" description="Disordered" evidence="1">
    <location>
        <begin position="463"/>
        <end position="533"/>
    </location>
</feature>
<proteinExistence type="predicted"/>
<dbReference type="VEuPathDB" id="PlasmoDB:PCYB_002860"/>
<evidence type="ECO:0000313" key="4">
    <source>
        <dbReference type="Proteomes" id="UP000006319"/>
    </source>
</evidence>
<dbReference type="PANTHER" id="PTHR36193:SF23">
    <property type="entry name" value="PHISTB DOMAIN-CONTAINING RESA-LIKE PROTEIN 1"/>
    <property type="match status" value="1"/>
</dbReference>
<dbReference type="OrthoDB" id="386632at2759"/>
<evidence type="ECO:0000313" key="3">
    <source>
        <dbReference type="EMBL" id="GAB69537.1"/>
    </source>
</evidence>
<dbReference type="InterPro" id="IPR019111">
    <property type="entry name" value="PRESA_N"/>
</dbReference>
<reference evidence="3 4" key="1">
    <citation type="journal article" date="2012" name="Nat. Genet.">
        <title>Plasmodium cynomolgi genome sequences provide insight into Plasmodium vivax and the monkey malaria clade.</title>
        <authorList>
            <person name="Tachibana S."/>
            <person name="Sullivan S.A."/>
            <person name="Kawai S."/>
            <person name="Nakamura S."/>
            <person name="Kim H.R."/>
            <person name="Goto N."/>
            <person name="Arisue N."/>
            <person name="Palacpac N.M.Q."/>
            <person name="Honma H."/>
            <person name="Yagi M."/>
            <person name="Tougan T."/>
            <person name="Katakai Y."/>
            <person name="Kaneko O."/>
            <person name="Mita T."/>
            <person name="Kita K."/>
            <person name="Yasutomi Y."/>
            <person name="Sutton P.L."/>
            <person name="Shakhbatyan R."/>
            <person name="Horii T."/>
            <person name="Yasunaga T."/>
            <person name="Barnwell J.W."/>
            <person name="Escalante A.A."/>
            <person name="Carlton J.M."/>
            <person name="Tanabe K."/>
        </authorList>
    </citation>
    <scope>NUCLEOTIDE SEQUENCE [LARGE SCALE GENOMIC DNA]</scope>
    <source>
        <strain evidence="3 4">B</strain>
    </source>
</reference>
<dbReference type="InterPro" id="IPR044885">
    <property type="entry name" value="PRESA_N_sf"/>
</dbReference>
<evidence type="ECO:0000259" key="2">
    <source>
        <dbReference type="Pfam" id="PF09687"/>
    </source>
</evidence>
<protein>
    <submittedName>
        <fullName evidence="3">Phist protein</fullName>
    </submittedName>
</protein>
<dbReference type="PANTHER" id="PTHR36193">
    <property type="entry name" value="PHISTB DOMAIN-CONTAINING RESA-LIKE PROTEIN 1"/>
    <property type="match status" value="1"/>
</dbReference>
<accession>K6VJG3</accession>
<dbReference type="Pfam" id="PF09687">
    <property type="entry name" value="PRESAN"/>
    <property type="match status" value="1"/>
</dbReference>
<name>K6VJG3_PLACD</name>
<feature type="compositionally biased region" description="Basic and acidic residues" evidence="1">
    <location>
        <begin position="463"/>
        <end position="476"/>
    </location>
</feature>
<dbReference type="Proteomes" id="UP000006319">
    <property type="component" value="Unassembled WGS sequence"/>
</dbReference>
<feature type="domain" description="Plasmodium RESA N-terminal" evidence="2">
    <location>
        <begin position="534"/>
        <end position="656"/>
    </location>
</feature>
<dbReference type="KEGG" id="pcy:PCYB_002860"/>
<dbReference type="OMA" id="NCLINHE"/>
<keyword evidence="4" id="KW-1185">Reference proteome</keyword>